<dbReference type="GO" id="GO:0070336">
    <property type="term" value="F:flap-structured DNA binding"/>
    <property type="evidence" value="ECO:0007669"/>
    <property type="project" value="TreeGrafter"/>
</dbReference>
<dbReference type="Pfam" id="PF09159">
    <property type="entry name" value="Ydc2-catalyt"/>
    <property type="match status" value="1"/>
</dbReference>
<dbReference type="PANTHER" id="PTHR28072:SF1">
    <property type="entry name" value="CRUCIFORM CUTTING ENDONUCLEASE 1, MITOCHONDRIAL-RELATED"/>
    <property type="match status" value="1"/>
</dbReference>
<accession>M3K2I7</accession>
<keyword evidence="2" id="KW-0255">Endonuclease</keyword>
<gene>
    <name evidence="2" type="ORF">G210_0383</name>
</gene>
<dbReference type="InterPro" id="IPR036397">
    <property type="entry name" value="RNaseH_sf"/>
</dbReference>
<proteinExistence type="predicted"/>
<dbReference type="Proteomes" id="UP000011777">
    <property type="component" value="Unassembled WGS sequence"/>
</dbReference>
<dbReference type="EMBL" id="AOGT01000885">
    <property type="protein sequence ID" value="EMG48954.1"/>
    <property type="molecule type" value="Genomic_DNA"/>
</dbReference>
<dbReference type="GO" id="GO:0004520">
    <property type="term" value="F:DNA endonuclease activity"/>
    <property type="evidence" value="ECO:0007669"/>
    <property type="project" value="TreeGrafter"/>
</dbReference>
<dbReference type="GO" id="GO:0000402">
    <property type="term" value="F:crossed form four-way junction DNA binding"/>
    <property type="evidence" value="ECO:0007669"/>
    <property type="project" value="TreeGrafter"/>
</dbReference>
<reference evidence="2 3" key="1">
    <citation type="submission" date="2013-02" db="EMBL/GenBank/DDBJ databases">
        <title>Genome sequence of Candida maltosa Xu316, a potential industrial strain for xylitol and ethanol production.</title>
        <authorList>
            <person name="Yu J."/>
            <person name="Wang Q."/>
            <person name="Geng X."/>
            <person name="Bao W."/>
            <person name="He P."/>
            <person name="Cai J."/>
        </authorList>
    </citation>
    <scope>NUCLEOTIDE SEQUENCE [LARGE SCALE GENOMIC DNA]</scope>
    <source>
        <strain evidence="3">Xu316</strain>
    </source>
</reference>
<dbReference type="PANTHER" id="PTHR28072">
    <property type="entry name" value="CRUCIFORM CUTTING ENDONUCLEASE 1, MITOCHONDRIAL-RELATED"/>
    <property type="match status" value="1"/>
</dbReference>
<evidence type="ECO:0000313" key="3">
    <source>
        <dbReference type="Proteomes" id="UP000011777"/>
    </source>
</evidence>
<dbReference type="GO" id="GO:0000403">
    <property type="term" value="F:Y-form DNA binding"/>
    <property type="evidence" value="ECO:0007669"/>
    <property type="project" value="TreeGrafter"/>
</dbReference>
<dbReference type="InterPro" id="IPR039197">
    <property type="entry name" value="Mrs1/Cce1"/>
</dbReference>
<dbReference type="eggNOG" id="ENOG502SDUW">
    <property type="taxonomic scope" value="Eukaryota"/>
</dbReference>
<keyword evidence="2" id="KW-0540">Nuclease</keyword>
<dbReference type="AlphaFoldDB" id="M3K2I7"/>
<sequence length="313" mass="36568">MVDQQLVKKLTSYTNPVLNELAIICGCPVLSTTKANRISGILAGYNFYLKNYHEKQPRKTLSIDIGIRNFSYCKTIASPNTFPLTVTKWDKFDLFDRYGAGYEYLLHESSVVDERYQLNYIVNQLMNELKPSDFDVVVLETQRTRSVSNSATLPNVLKNFTLENLIIGHTYPQIVIPMSSSSMLNFWIGRYIQSSKTKKSKSPKRVRFDLIKSWRGKMFELPGYPSGELKKKEFMEYLNLKERNKIDDLVDSLLYNLTINSYFNNLKEFHELVQYDDCDLIEFVNSKRAIQLEFIEPLIEKYELEIKDSWMKS</sequence>
<dbReference type="GO" id="GO:0005739">
    <property type="term" value="C:mitochondrion"/>
    <property type="evidence" value="ECO:0007669"/>
    <property type="project" value="TreeGrafter"/>
</dbReference>
<dbReference type="OMA" id="YPQIVIP"/>
<name>M3K2I7_CANMX</name>
<dbReference type="SUPFAM" id="SSF53098">
    <property type="entry name" value="Ribonuclease H-like"/>
    <property type="match status" value="1"/>
</dbReference>
<evidence type="ECO:0000313" key="2">
    <source>
        <dbReference type="EMBL" id="EMG48954.1"/>
    </source>
</evidence>
<keyword evidence="2" id="KW-0378">Hydrolase</keyword>
<dbReference type="InterPro" id="IPR015242">
    <property type="entry name" value="Ydc2_cat"/>
</dbReference>
<dbReference type="InterPro" id="IPR012337">
    <property type="entry name" value="RNaseH-like_sf"/>
</dbReference>
<comment type="caution">
    <text evidence="2">The sequence shown here is derived from an EMBL/GenBank/DDBJ whole genome shotgun (WGS) entry which is preliminary data.</text>
</comment>
<organism evidence="2 3">
    <name type="scientific">Candida maltosa (strain Xu316)</name>
    <name type="common">Yeast</name>
    <dbReference type="NCBI Taxonomy" id="1245528"/>
    <lineage>
        <taxon>Eukaryota</taxon>
        <taxon>Fungi</taxon>
        <taxon>Dikarya</taxon>
        <taxon>Ascomycota</taxon>
        <taxon>Saccharomycotina</taxon>
        <taxon>Pichiomycetes</taxon>
        <taxon>Debaryomycetaceae</taxon>
        <taxon>Candida/Lodderomyces clade</taxon>
        <taxon>Candida</taxon>
    </lineage>
</organism>
<feature type="domain" description="Mitochondrial resolvase Ydc2 catalytic" evidence="1">
    <location>
        <begin position="61"/>
        <end position="269"/>
    </location>
</feature>
<dbReference type="OrthoDB" id="5552842at2759"/>
<dbReference type="STRING" id="1245528.M3K2I7"/>
<dbReference type="Gene3D" id="3.30.420.10">
    <property type="entry name" value="Ribonuclease H-like superfamily/Ribonuclease H"/>
    <property type="match status" value="1"/>
</dbReference>
<evidence type="ECO:0000259" key="1">
    <source>
        <dbReference type="Pfam" id="PF09159"/>
    </source>
</evidence>
<dbReference type="HOGENOM" id="CLU_880308_0_0_1"/>
<keyword evidence="3" id="KW-1185">Reference proteome</keyword>
<protein>
    <submittedName>
        <fullName evidence="2">Cruciform cutting endonuclease, putative</fullName>
    </submittedName>
</protein>